<organism evidence="2 3">
    <name type="scientific">Paxillus rubicundulus Ve08.2h10</name>
    <dbReference type="NCBI Taxonomy" id="930991"/>
    <lineage>
        <taxon>Eukaryota</taxon>
        <taxon>Fungi</taxon>
        <taxon>Dikarya</taxon>
        <taxon>Basidiomycota</taxon>
        <taxon>Agaricomycotina</taxon>
        <taxon>Agaricomycetes</taxon>
        <taxon>Agaricomycetidae</taxon>
        <taxon>Boletales</taxon>
        <taxon>Paxilineae</taxon>
        <taxon>Paxillaceae</taxon>
        <taxon>Paxillus</taxon>
    </lineage>
</organism>
<feature type="non-terminal residue" evidence="2">
    <location>
        <position position="1"/>
    </location>
</feature>
<dbReference type="AlphaFoldDB" id="A0A0D0D530"/>
<feature type="non-terminal residue" evidence="2">
    <location>
        <position position="60"/>
    </location>
</feature>
<name>A0A0D0D530_9AGAM</name>
<keyword evidence="3" id="KW-1185">Reference proteome</keyword>
<dbReference type="OrthoDB" id="2789670at2759"/>
<proteinExistence type="predicted"/>
<feature type="signal peptide" evidence="1">
    <location>
        <begin position="1"/>
        <end position="30"/>
    </location>
</feature>
<dbReference type="EMBL" id="KN825356">
    <property type="protein sequence ID" value="KIK91717.1"/>
    <property type="molecule type" value="Genomic_DNA"/>
</dbReference>
<reference evidence="3" key="2">
    <citation type="submission" date="2015-01" db="EMBL/GenBank/DDBJ databases">
        <title>Evolutionary Origins and Diversification of the Mycorrhizal Mutualists.</title>
        <authorList>
            <consortium name="DOE Joint Genome Institute"/>
            <consortium name="Mycorrhizal Genomics Consortium"/>
            <person name="Kohler A."/>
            <person name="Kuo A."/>
            <person name="Nagy L.G."/>
            <person name="Floudas D."/>
            <person name="Copeland A."/>
            <person name="Barry K.W."/>
            <person name="Cichocki N."/>
            <person name="Veneault-Fourrey C."/>
            <person name="LaButti K."/>
            <person name="Lindquist E.A."/>
            <person name="Lipzen A."/>
            <person name="Lundell T."/>
            <person name="Morin E."/>
            <person name="Murat C."/>
            <person name="Riley R."/>
            <person name="Ohm R."/>
            <person name="Sun H."/>
            <person name="Tunlid A."/>
            <person name="Henrissat B."/>
            <person name="Grigoriev I.V."/>
            <person name="Hibbett D.S."/>
            <person name="Martin F."/>
        </authorList>
    </citation>
    <scope>NUCLEOTIDE SEQUENCE [LARGE SCALE GENOMIC DNA]</scope>
    <source>
        <strain evidence="3">Ve08.2h10</strain>
    </source>
</reference>
<sequence>GRHAKYASVWRVIATMLANLEFFLAKDAEGKDTMPKPKYILYMHSSFSHPETFPCRISPQ</sequence>
<accession>A0A0D0D530</accession>
<evidence type="ECO:0000256" key="1">
    <source>
        <dbReference type="SAM" id="SignalP"/>
    </source>
</evidence>
<evidence type="ECO:0000313" key="3">
    <source>
        <dbReference type="Proteomes" id="UP000054538"/>
    </source>
</evidence>
<keyword evidence="1" id="KW-0732">Signal</keyword>
<reference evidence="2 3" key="1">
    <citation type="submission" date="2014-04" db="EMBL/GenBank/DDBJ databases">
        <authorList>
            <consortium name="DOE Joint Genome Institute"/>
            <person name="Kuo A."/>
            <person name="Kohler A."/>
            <person name="Jargeat P."/>
            <person name="Nagy L.G."/>
            <person name="Floudas D."/>
            <person name="Copeland A."/>
            <person name="Barry K.W."/>
            <person name="Cichocki N."/>
            <person name="Veneault-Fourrey C."/>
            <person name="LaButti K."/>
            <person name="Lindquist E.A."/>
            <person name="Lipzen A."/>
            <person name="Lundell T."/>
            <person name="Morin E."/>
            <person name="Murat C."/>
            <person name="Sun H."/>
            <person name="Tunlid A."/>
            <person name="Henrissat B."/>
            <person name="Grigoriev I.V."/>
            <person name="Hibbett D.S."/>
            <person name="Martin F."/>
            <person name="Nordberg H.P."/>
            <person name="Cantor M.N."/>
            <person name="Hua S.X."/>
        </authorList>
    </citation>
    <scope>NUCLEOTIDE SEQUENCE [LARGE SCALE GENOMIC DNA]</scope>
    <source>
        <strain evidence="2 3">Ve08.2h10</strain>
    </source>
</reference>
<gene>
    <name evidence="2" type="ORF">PAXRUDRAFT_124754</name>
</gene>
<dbReference type="InParanoid" id="A0A0D0D530"/>
<protein>
    <submittedName>
        <fullName evidence="2">Uncharacterized protein</fullName>
    </submittedName>
</protein>
<evidence type="ECO:0000313" key="2">
    <source>
        <dbReference type="EMBL" id="KIK91717.1"/>
    </source>
</evidence>
<dbReference type="Proteomes" id="UP000054538">
    <property type="component" value="Unassembled WGS sequence"/>
</dbReference>
<dbReference type="HOGENOM" id="CLU_2948195_0_0_1"/>
<feature type="chain" id="PRO_5002208395" evidence="1">
    <location>
        <begin position="31"/>
        <end position="60"/>
    </location>
</feature>